<dbReference type="InterPro" id="IPR051447">
    <property type="entry name" value="Lipoprotein-release_system"/>
</dbReference>
<evidence type="ECO:0000256" key="4">
    <source>
        <dbReference type="ARBA" id="ARBA00022692"/>
    </source>
</evidence>
<proteinExistence type="inferred from homology"/>
<feature type="domain" description="ABC3 transporter permease C-terminal" evidence="8">
    <location>
        <begin position="639"/>
        <end position="747"/>
    </location>
</feature>
<keyword evidence="5 7" id="KW-1133">Transmembrane helix</keyword>
<evidence type="ECO:0000256" key="6">
    <source>
        <dbReference type="ARBA" id="ARBA00023136"/>
    </source>
</evidence>
<keyword evidence="4 7" id="KW-0812">Transmembrane</keyword>
<feature type="domain" description="ABC3 transporter permease C-terminal" evidence="8">
    <location>
        <begin position="206"/>
        <end position="321"/>
    </location>
</feature>
<sequence length="759" mass="79124">MTPGRPTTPRRRAADVALGVRLSVAGGRAGWTRLALIAAGVGLGVAMLLTTASVPTLVAARSARLAERAEAIYYERVVPRGDSTVLVKAADTDYLGRSIHGRVLQADGATPVLPPGVTVMPKPGEMVVSPALAALLRSGDAALLRDRWDARTIGEIGPAGLAGPGELAVYLGTDRLSGDDSRRTDRFGRPELDEGNDPTLVLLGAVALAVLLVPVAVFIATAVRFGGETRDRRLAAIRLVGADADTTRRIAAGETLAGALLGLLTGTVVYLGVAFTAGGLVPAGISFYAADARPVPALAILTVLLVPSAAVLVTLATLRRVVVEPLGVVRLSAERRRRLWWRLILPAAGLALLWPIYDGLGEEDVGFELPVFGGLIALLIGVALLLPWWVEATVRRLGGGSVAWELAVRRLQLDSGTAVRAVSGIAVSVAGAIALQGLMVAVEEQNTLDFGRSTEDFQATVWPSDLDTARWLPALRAAPGVRAVTTETTVAGTDVTDDQVVRFQIGDCTMLRQYATIDTCADGDVFVAAGAPATPGAAYLLDGADTPWTLPAGAVTVPPIGNELLGIEPEVLITPAVLAGLRYEPYRLEYYAALDPADPAAIEHLRNAAATVDPTARVSLISESAITPILAGVRQSMLVLATALLLLIGASMVVNIGEQLTARRRPLAVLIAFGTRRATLTASIFYQVAIPVLLGMLLAVVTGVGLGAILQTAAATPLSFDWSGIALTTTAAIAVILLTTAASLPMLWRLTKPGGLRTE</sequence>
<feature type="transmembrane region" description="Helical" evidence="7">
    <location>
        <begin position="637"/>
        <end position="657"/>
    </location>
</feature>
<dbReference type="Proteomes" id="UP001240984">
    <property type="component" value="Unassembled WGS sequence"/>
</dbReference>
<feature type="transmembrane region" description="Helical" evidence="7">
    <location>
        <begin position="722"/>
        <end position="748"/>
    </location>
</feature>
<comment type="subcellular location">
    <subcellularLocation>
        <location evidence="1">Cell membrane</location>
        <topology evidence="1">Multi-pass membrane protein</topology>
    </subcellularLocation>
</comment>
<dbReference type="InterPro" id="IPR003838">
    <property type="entry name" value="ABC3_permease_C"/>
</dbReference>
<reference evidence="9 10" key="1">
    <citation type="submission" date="2023-07" db="EMBL/GenBank/DDBJ databases">
        <title>Sequencing the genomes of 1000 actinobacteria strains.</title>
        <authorList>
            <person name="Klenk H.-P."/>
        </authorList>
    </citation>
    <scope>NUCLEOTIDE SEQUENCE [LARGE SCALE GENOMIC DNA]</scope>
    <source>
        <strain evidence="9 10">DSM 44710</strain>
    </source>
</reference>
<accession>A0ABT9MT32</accession>
<dbReference type="PANTHER" id="PTHR30489">
    <property type="entry name" value="LIPOPROTEIN-RELEASING SYSTEM TRANSMEMBRANE PROTEIN LOLE"/>
    <property type="match status" value="1"/>
</dbReference>
<evidence type="ECO:0000256" key="3">
    <source>
        <dbReference type="ARBA" id="ARBA00022475"/>
    </source>
</evidence>
<organism evidence="9 10">
    <name type="scientific">Catenuloplanes nepalensis</name>
    <dbReference type="NCBI Taxonomy" id="587533"/>
    <lineage>
        <taxon>Bacteria</taxon>
        <taxon>Bacillati</taxon>
        <taxon>Actinomycetota</taxon>
        <taxon>Actinomycetes</taxon>
        <taxon>Micromonosporales</taxon>
        <taxon>Micromonosporaceae</taxon>
        <taxon>Catenuloplanes</taxon>
    </lineage>
</organism>
<feature type="transmembrane region" description="Helical" evidence="7">
    <location>
        <begin position="297"/>
        <end position="318"/>
    </location>
</feature>
<dbReference type="EMBL" id="JAUSRA010000001">
    <property type="protein sequence ID" value="MDP9794431.1"/>
    <property type="molecule type" value="Genomic_DNA"/>
</dbReference>
<comment type="similarity">
    <text evidence="2">Belongs to the ABC-4 integral membrane protein family. LolC/E subfamily.</text>
</comment>
<dbReference type="Pfam" id="PF02687">
    <property type="entry name" value="FtsX"/>
    <property type="match status" value="2"/>
</dbReference>
<dbReference type="PANTHER" id="PTHR30489:SF0">
    <property type="entry name" value="LIPOPROTEIN-RELEASING SYSTEM TRANSMEMBRANE PROTEIN LOLE"/>
    <property type="match status" value="1"/>
</dbReference>
<evidence type="ECO:0000256" key="5">
    <source>
        <dbReference type="ARBA" id="ARBA00022989"/>
    </source>
</evidence>
<keyword evidence="6 7" id="KW-0472">Membrane</keyword>
<feature type="transmembrane region" description="Helical" evidence="7">
    <location>
        <begin position="34"/>
        <end position="58"/>
    </location>
</feature>
<feature type="transmembrane region" description="Helical" evidence="7">
    <location>
        <begin position="200"/>
        <end position="223"/>
    </location>
</feature>
<feature type="transmembrane region" description="Helical" evidence="7">
    <location>
        <begin position="339"/>
        <end position="357"/>
    </location>
</feature>
<feature type="transmembrane region" description="Helical" evidence="7">
    <location>
        <begin position="684"/>
        <end position="710"/>
    </location>
</feature>
<name>A0ABT9MT32_9ACTN</name>
<feature type="transmembrane region" description="Helical" evidence="7">
    <location>
        <begin position="256"/>
        <end position="277"/>
    </location>
</feature>
<feature type="transmembrane region" description="Helical" evidence="7">
    <location>
        <begin position="418"/>
        <end position="442"/>
    </location>
</feature>
<keyword evidence="3" id="KW-1003">Cell membrane</keyword>
<evidence type="ECO:0000256" key="2">
    <source>
        <dbReference type="ARBA" id="ARBA00005236"/>
    </source>
</evidence>
<keyword evidence="10" id="KW-1185">Reference proteome</keyword>
<comment type="caution">
    <text evidence="9">The sequence shown here is derived from an EMBL/GenBank/DDBJ whole genome shotgun (WGS) entry which is preliminary data.</text>
</comment>
<evidence type="ECO:0000256" key="7">
    <source>
        <dbReference type="SAM" id="Phobius"/>
    </source>
</evidence>
<evidence type="ECO:0000313" key="9">
    <source>
        <dbReference type="EMBL" id="MDP9794431.1"/>
    </source>
</evidence>
<dbReference type="RefSeq" id="WP_306829573.1">
    <property type="nucleotide sequence ID" value="NZ_JAUSRA010000001.1"/>
</dbReference>
<feature type="transmembrane region" description="Helical" evidence="7">
    <location>
        <begin position="369"/>
        <end position="390"/>
    </location>
</feature>
<gene>
    <name evidence="9" type="ORF">J2S43_002943</name>
</gene>
<protein>
    <recommendedName>
        <fullName evidence="8">ABC3 transporter permease C-terminal domain-containing protein</fullName>
    </recommendedName>
</protein>
<evidence type="ECO:0000259" key="8">
    <source>
        <dbReference type="Pfam" id="PF02687"/>
    </source>
</evidence>
<evidence type="ECO:0000313" key="10">
    <source>
        <dbReference type="Proteomes" id="UP001240984"/>
    </source>
</evidence>
<evidence type="ECO:0000256" key="1">
    <source>
        <dbReference type="ARBA" id="ARBA00004651"/>
    </source>
</evidence>